<keyword evidence="4" id="KW-1185">Reference proteome</keyword>
<dbReference type="Proteomes" id="UP000284842">
    <property type="component" value="Unassembled WGS sequence"/>
</dbReference>
<accession>A0A409VL34</accession>
<proteinExistence type="predicted"/>
<comment type="caution">
    <text evidence="3">The sequence shown here is derived from an EMBL/GenBank/DDBJ whole genome shotgun (WGS) entry which is preliminary data.</text>
</comment>
<gene>
    <name evidence="3" type="ORF">CVT24_008395</name>
</gene>
<sequence>MKFALAFLLAPLAVVAIALDNRADEEPAVFTVEQVFATIIDKAPFMVETTQTVVWTQSPSVAPAQPTADAPLPTLDPAYNAAD</sequence>
<evidence type="ECO:0000313" key="4">
    <source>
        <dbReference type="Proteomes" id="UP000284842"/>
    </source>
</evidence>
<dbReference type="OrthoDB" id="3025387at2759"/>
<evidence type="ECO:0000313" key="3">
    <source>
        <dbReference type="EMBL" id="PPQ66981.1"/>
    </source>
</evidence>
<reference evidence="3 4" key="1">
    <citation type="journal article" date="2018" name="Evol. Lett.">
        <title>Horizontal gene cluster transfer increased hallucinogenic mushroom diversity.</title>
        <authorList>
            <person name="Reynolds H.T."/>
            <person name="Vijayakumar V."/>
            <person name="Gluck-Thaler E."/>
            <person name="Korotkin H.B."/>
            <person name="Matheny P.B."/>
            <person name="Slot J.C."/>
        </authorList>
    </citation>
    <scope>NUCLEOTIDE SEQUENCE [LARGE SCALE GENOMIC DNA]</scope>
    <source>
        <strain evidence="3 4">2629</strain>
    </source>
</reference>
<organism evidence="3 4">
    <name type="scientific">Panaeolus cyanescens</name>
    <dbReference type="NCBI Taxonomy" id="181874"/>
    <lineage>
        <taxon>Eukaryota</taxon>
        <taxon>Fungi</taxon>
        <taxon>Dikarya</taxon>
        <taxon>Basidiomycota</taxon>
        <taxon>Agaricomycotina</taxon>
        <taxon>Agaricomycetes</taxon>
        <taxon>Agaricomycetidae</taxon>
        <taxon>Agaricales</taxon>
        <taxon>Agaricineae</taxon>
        <taxon>Galeropsidaceae</taxon>
        <taxon>Panaeolus</taxon>
    </lineage>
</organism>
<feature type="region of interest" description="Disordered" evidence="1">
    <location>
        <begin position="60"/>
        <end position="83"/>
    </location>
</feature>
<protein>
    <submittedName>
        <fullName evidence="3">Uncharacterized protein</fullName>
    </submittedName>
</protein>
<feature type="chain" id="PRO_5019374844" evidence="2">
    <location>
        <begin position="19"/>
        <end position="83"/>
    </location>
</feature>
<dbReference type="AlphaFoldDB" id="A0A409VL34"/>
<evidence type="ECO:0000256" key="1">
    <source>
        <dbReference type="SAM" id="MobiDB-lite"/>
    </source>
</evidence>
<dbReference type="EMBL" id="NHTK01006029">
    <property type="protein sequence ID" value="PPQ66981.1"/>
    <property type="molecule type" value="Genomic_DNA"/>
</dbReference>
<name>A0A409VL34_9AGAR</name>
<keyword evidence="2" id="KW-0732">Signal</keyword>
<feature type="signal peptide" evidence="2">
    <location>
        <begin position="1"/>
        <end position="18"/>
    </location>
</feature>
<dbReference type="InParanoid" id="A0A409VL34"/>
<evidence type="ECO:0000256" key="2">
    <source>
        <dbReference type="SAM" id="SignalP"/>
    </source>
</evidence>